<dbReference type="AlphaFoldDB" id="A0A1Y3AR71"/>
<reference evidence="1 2" key="1">
    <citation type="submission" date="2017-03" db="EMBL/GenBank/DDBJ databases">
        <title>Genome Survey of Euroglyphus maynei.</title>
        <authorList>
            <person name="Arlian L.G."/>
            <person name="Morgan M.S."/>
            <person name="Rider S.D."/>
        </authorList>
    </citation>
    <scope>NUCLEOTIDE SEQUENCE [LARGE SCALE GENOMIC DNA]</scope>
    <source>
        <strain evidence="1">Arlian Lab</strain>
        <tissue evidence="1">Whole body</tissue>
    </source>
</reference>
<evidence type="ECO:0000313" key="1">
    <source>
        <dbReference type="EMBL" id="OTF70939.1"/>
    </source>
</evidence>
<name>A0A1Y3AR71_EURMA</name>
<dbReference type="EMBL" id="MUJZ01063334">
    <property type="protein sequence ID" value="OTF70939.1"/>
    <property type="molecule type" value="Genomic_DNA"/>
</dbReference>
<protein>
    <submittedName>
        <fullName evidence="1">Uncharacterized protein</fullName>
    </submittedName>
</protein>
<accession>A0A1Y3AR71</accession>
<keyword evidence="2" id="KW-1185">Reference proteome</keyword>
<organism evidence="1 2">
    <name type="scientific">Euroglyphus maynei</name>
    <name type="common">Mayne's house dust mite</name>
    <dbReference type="NCBI Taxonomy" id="6958"/>
    <lineage>
        <taxon>Eukaryota</taxon>
        <taxon>Metazoa</taxon>
        <taxon>Ecdysozoa</taxon>
        <taxon>Arthropoda</taxon>
        <taxon>Chelicerata</taxon>
        <taxon>Arachnida</taxon>
        <taxon>Acari</taxon>
        <taxon>Acariformes</taxon>
        <taxon>Sarcoptiformes</taxon>
        <taxon>Astigmata</taxon>
        <taxon>Psoroptidia</taxon>
        <taxon>Analgoidea</taxon>
        <taxon>Pyroglyphidae</taxon>
        <taxon>Pyroglyphinae</taxon>
        <taxon>Euroglyphus</taxon>
    </lineage>
</organism>
<evidence type="ECO:0000313" key="2">
    <source>
        <dbReference type="Proteomes" id="UP000194236"/>
    </source>
</evidence>
<sequence>MTITTITMMILFLIIKESIQMIII</sequence>
<comment type="caution">
    <text evidence="1">The sequence shown here is derived from an EMBL/GenBank/DDBJ whole genome shotgun (WGS) entry which is preliminary data.</text>
</comment>
<gene>
    <name evidence="1" type="ORF">BLA29_014475</name>
</gene>
<proteinExistence type="predicted"/>
<dbReference type="Proteomes" id="UP000194236">
    <property type="component" value="Unassembled WGS sequence"/>
</dbReference>